<evidence type="ECO:0000256" key="2">
    <source>
        <dbReference type="ARBA" id="ARBA00022801"/>
    </source>
</evidence>
<dbReference type="PROSITE" id="PS51194">
    <property type="entry name" value="HELICASE_CTER"/>
    <property type="match status" value="1"/>
</dbReference>
<dbReference type="GO" id="GO:0003676">
    <property type="term" value="F:nucleic acid binding"/>
    <property type="evidence" value="ECO:0007669"/>
    <property type="project" value="InterPro"/>
</dbReference>
<evidence type="ECO:0000256" key="4">
    <source>
        <dbReference type="ARBA" id="ARBA00022840"/>
    </source>
</evidence>
<dbReference type="SMART" id="SM00490">
    <property type="entry name" value="HELICc"/>
    <property type="match status" value="1"/>
</dbReference>
<dbReference type="GO" id="GO:0005524">
    <property type="term" value="F:ATP binding"/>
    <property type="evidence" value="ECO:0007669"/>
    <property type="project" value="UniProtKB-KW"/>
</dbReference>
<evidence type="ECO:0000256" key="1">
    <source>
        <dbReference type="ARBA" id="ARBA00022741"/>
    </source>
</evidence>
<evidence type="ECO:0000259" key="5">
    <source>
        <dbReference type="PROSITE" id="PS51192"/>
    </source>
</evidence>
<dbReference type="InterPro" id="IPR050699">
    <property type="entry name" value="RNA-DNA_Helicase"/>
</dbReference>
<dbReference type="InterPro" id="IPR014001">
    <property type="entry name" value="Helicase_ATP-bd"/>
</dbReference>
<dbReference type="PANTHER" id="PTHR12131:SF1">
    <property type="entry name" value="ATP-DEPENDENT RNA HELICASE SUPV3L1, MITOCHONDRIAL-RELATED"/>
    <property type="match status" value="1"/>
</dbReference>
<dbReference type="PANTHER" id="PTHR12131">
    <property type="entry name" value="ATP-DEPENDENT RNA AND DNA HELICASE"/>
    <property type="match status" value="1"/>
</dbReference>
<sequence>MNNFDSQEQSDLFNFTFYEYRTCSYLLRFHPREGREKLIEILENKKRYHNKLDEMLSDLIDSAGFYPYLNKETLKLSSTQQLIREKYYNSTHIEGISFHEEQKYYYNIINYGKNLILSAPTSFGKSLLIEEIVASDKHKNILIIQPTLALLDETRRKINKYKDKYKIIVRTGQEYSINGRNIFLLTAERVTEYDNLPIIDFLIVDEFYKISSFRDDERHQALNNALLKVFTSNPQQKFYFLGPNIDGVSDAFLGKYNVHFAKTNYSLVKCNIINIYEEHLDKFGTRGHKASYKEDVLFNLLWKKRNEQSIVYCSSPARARRLSKNFTDFLSNKYDYIKPKHKIPLIEWIENNISIDWSLINSLKLGIAFHDGSLPRHMTSSLIDYFNENIISTIFCTSTIIEGVNSNAKNIIYFDSTKGSNPIDYFDYSNIKGRAGRLMKHYTGNVYNFNPPPEPESIYIDVPFVDQVSISEEILININPVDVHNKYSDEYLFIESLNYNEKLLFSKNQINIRGQKKLLDYLSENFDAALENIIWTVMPKYKQLDYCIKLCWHFLLKEDERPPYLSAERMTRITCDYVSSQSINRIIRNLYEYNISKIKNKTAERDQRALDDAIRDGFHFLRQWFQYKLPKLLLVLNEIQTYVAKLKNKTPGNYSYYCSLIENDFIDEQYAILIEYGVPKSAITSLAPLINGLDTNEKIINKIIRERLYESKKLIQYERDLLKKNLKD</sequence>
<organism evidence="7 8">
    <name type="scientific">Leclercia adecarboxylata</name>
    <dbReference type="NCBI Taxonomy" id="83655"/>
    <lineage>
        <taxon>Bacteria</taxon>
        <taxon>Pseudomonadati</taxon>
        <taxon>Pseudomonadota</taxon>
        <taxon>Gammaproteobacteria</taxon>
        <taxon>Enterobacterales</taxon>
        <taxon>Enterobacteriaceae</taxon>
        <taxon>Leclercia</taxon>
    </lineage>
</organism>
<dbReference type="InterPro" id="IPR011545">
    <property type="entry name" value="DEAD/DEAH_box_helicase_dom"/>
</dbReference>
<dbReference type="AlphaFoldDB" id="A0AAP9AIV3"/>
<evidence type="ECO:0000259" key="6">
    <source>
        <dbReference type="PROSITE" id="PS51194"/>
    </source>
</evidence>
<dbReference type="InterPro" id="IPR001650">
    <property type="entry name" value="Helicase_C-like"/>
</dbReference>
<name>A0AAP9AIV3_9ENTR</name>
<protein>
    <submittedName>
        <fullName evidence="7">DEAD/DEAH box helicase</fullName>
    </submittedName>
</protein>
<evidence type="ECO:0000256" key="3">
    <source>
        <dbReference type="ARBA" id="ARBA00022806"/>
    </source>
</evidence>
<keyword evidence="1" id="KW-0547">Nucleotide-binding</keyword>
<accession>A0AAP9AIV3</accession>
<dbReference type="GO" id="GO:0004386">
    <property type="term" value="F:helicase activity"/>
    <property type="evidence" value="ECO:0007669"/>
    <property type="project" value="UniProtKB-KW"/>
</dbReference>
<dbReference type="Gene3D" id="3.40.50.300">
    <property type="entry name" value="P-loop containing nucleotide triphosphate hydrolases"/>
    <property type="match status" value="2"/>
</dbReference>
<dbReference type="Pfam" id="PF00270">
    <property type="entry name" value="DEAD"/>
    <property type="match status" value="1"/>
</dbReference>
<evidence type="ECO:0000313" key="7">
    <source>
        <dbReference type="EMBL" id="QDK18684.1"/>
    </source>
</evidence>
<feature type="domain" description="Helicase ATP-binding" evidence="5">
    <location>
        <begin position="106"/>
        <end position="232"/>
    </location>
</feature>
<reference evidence="7 8" key="1">
    <citation type="submission" date="2019-01" db="EMBL/GenBank/DDBJ databases">
        <title>Florfenicol resistance in Enterobacteriaceae and whole-genome sequence analysis of florfenicol-resistant Leclercia adecarboxylata strain R25.</title>
        <authorList>
            <person name="Bao Q."/>
            <person name="Ying Y."/>
        </authorList>
    </citation>
    <scope>NUCLEOTIDE SEQUENCE [LARGE SCALE GENOMIC DNA]</scope>
    <source>
        <strain evidence="7 8">R25</strain>
    </source>
</reference>
<dbReference type="GO" id="GO:0016787">
    <property type="term" value="F:hydrolase activity"/>
    <property type="evidence" value="ECO:0007669"/>
    <property type="project" value="UniProtKB-KW"/>
</dbReference>
<feature type="domain" description="Helicase C-terminal" evidence="6">
    <location>
        <begin position="296"/>
        <end position="482"/>
    </location>
</feature>
<dbReference type="RefSeq" id="WP_142487714.1">
    <property type="nucleotide sequence ID" value="NZ_CP035382.1"/>
</dbReference>
<dbReference type="Proteomes" id="UP000317812">
    <property type="component" value="Chromosome"/>
</dbReference>
<dbReference type="EMBL" id="CP035382">
    <property type="protein sequence ID" value="QDK18684.1"/>
    <property type="molecule type" value="Genomic_DNA"/>
</dbReference>
<dbReference type="SMART" id="SM00487">
    <property type="entry name" value="DEXDc"/>
    <property type="match status" value="1"/>
</dbReference>
<proteinExistence type="predicted"/>
<dbReference type="InterPro" id="IPR027417">
    <property type="entry name" value="P-loop_NTPase"/>
</dbReference>
<keyword evidence="4" id="KW-0067">ATP-binding</keyword>
<evidence type="ECO:0000313" key="8">
    <source>
        <dbReference type="Proteomes" id="UP000317812"/>
    </source>
</evidence>
<keyword evidence="2" id="KW-0378">Hydrolase</keyword>
<gene>
    <name evidence="7" type="ORF">ES815_10370</name>
</gene>
<dbReference type="PROSITE" id="PS51192">
    <property type="entry name" value="HELICASE_ATP_BIND_1"/>
    <property type="match status" value="1"/>
</dbReference>
<dbReference type="SUPFAM" id="SSF52540">
    <property type="entry name" value="P-loop containing nucleoside triphosphate hydrolases"/>
    <property type="match status" value="1"/>
</dbReference>
<keyword evidence="3 7" id="KW-0347">Helicase</keyword>